<evidence type="ECO:0000256" key="24">
    <source>
        <dbReference type="ARBA" id="ARBA00023054"/>
    </source>
</evidence>
<comment type="subcellular location">
    <subcellularLocation>
        <location evidence="3">Host cell membrane</location>
        <topology evidence="3">Peripheral membrane protein</topology>
    </subcellularLocation>
    <subcellularLocation>
        <location evidence="1">Host cell membrane</location>
        <topology evidence="1">Single-pass type I membrane protein</topology>
    </subcellularLocation>
    <subcellularLocation>
        <location evidence="2">Host endosome membrane</location>
        <topology evidence="2">Peripheral membrane protein</topology>
    </subcellularLocation>
    <subcellularLocation>
        <location evidence="5">Host endosome membrane</location>
        <topology evidence="5">Single-pass type I membrane protein</topology>
    </subcellularLocation>
    <subcellularLocation>
        <location evidence="6">Virion membrane</location>
        <topology evidence="6">Peripheral membrane protein</topology>
    </subcellularLocation>
    <subcellularLocation>
        <location evidence="4">Virion membrane</location>
        <topology evidence="4">Single-pass type I membrane protein</topology>
    </subcellularLocation>
</comment>
<evidence type="ECO:0000256" key="2">
    <source>
        <dbReference type="ARBA" id="ARBA00004433"/>
    </source>
</evidence>
<keyword evidence="30 32" id="KW-0449">Lipoprotein</keyword>
<feature type="region of interest" description="MPER; binding to GalCer" evidence="32">
    <location>
        <begin position="657"/>
        <end position="678"/>
    </location>
</feature>
<evidence type="ECO:0000256" key="30">
    <source>
        <dbReference type="ARBA" id="ARBA00023288"/>
    </source>
</evidence>
<dbReference type="InterPro" id="IPR036377">
    <property type="entry name" value="Gp120_core_sf"/>
</dbReference>
<evidence type="ECO:0000256" key="20">
    <source>
        <dbReference type="ARBA" id="ARBA00022879"/>
    </source>
</evidence>
<comment type="miscellaneous">
    <text evidence="32">Inhibitors targeting HIV-1 viral envelope proteins are used as antiretroviral drugs. Attachment of virions to the cell surface via non-specific interactions and CD4 binding can be blocked by inhibitors that include cyanovirin-N, cyclotriazadisulfonamide analogs, PRO 2000, TNX 355 and PRO 542. In addition, BMS 806 can block CD4-induced conformational changes. Env interactions with the coreceptor molecules can be targeted by CCR5 antagonists including SCH-D, maraviroc (UK 427857) and aplaviroc (GW 873140), and the CXCR4 antagonist AMD 070. Fusion of viral and cellular membranes can be inhibited by peptides such as enfuvirtide and tifuvirtide (T 1249). Resistance to inhibitors associated with mutations in Env are observed. Most of the time, single mutations confer only a modest reduction in drug susceptibility. Combination of several mutations is usually required to develop a high-level drug resistance.</text>
</comment>
<keyword evidence="24 32" id="KW-0175">Coiled coil</keyword>
<evidence type="ECO:0000256" key="31">
    <source>
        <dbReference type="ARBA" id="ARBA00023296"/>
    </source>
</evidence>
<dbReference type="GO" id="GO:1903911">
    <property type="term" value="P:positive regulation of receptor clustering"/>
    <property type="evidence" value="ECO:0007669"/>
    <property type="project" value="UniProtKB-UniRule"/>
</dbReference>
<dbReference type="GO" id="GO:1903908">
    <property type="term" value="P:positive regulation of plasma membrane raft polarization"/>
    <property type="evidence" value="ECO:0007669"/>
    <property type="project" value="UniProtKB-UniRule"/>
</dbReference>
<feature type="disulfide bond" evidence="32">
    <location>
        <begin position="53"/>
        <end position="73"/>
    </location>
</feature>
<comment type="function">
    <text evidence="32">Surface protein gp120: Attaches the virus to the host lymphoid cell by binding to the primary receptor CD4. This interaction induces a structural rearrangement creating a high affinity binding site for a chemokine coreceptor like CXCR4 and/or CCR5. Acts as a ligand for CD209/DC-SIGN and CLEC4M/DC-SIGNR, which are respectively found on dendritic cells (DCs), and on endothelial cells of liver sinusoids and lymph node sinuses. These interactions allow capture of viral particles at mucosal surfaces by these cells and subsequent transmission to permissive cells. HIV subverts the migration properties of dendritic cells to gain access to CD4+ T-cells in lymph nodes. Virus transmission to permissive T-cells occurs either in trans (without DCs infection, through viral capture and transmission), or in cis (following DCs productive infection, through the usual CD4-gp120 interaction), thereby inducing a robust infection. In trans infection, bound virions remain infectious over days and it is proposed that they are not degraded, but protected in non-lysosomal acidic organelles within the DCs close to the cell membrane thus contributing to the viral infectious potential during DCs' migration from the periphery to the lymphoid tissues. On arrival at lymphoid tissues, intact virions recycle back to DCs' cell surface allowing virus transmission to CD4+ T-cells.</text>
</comment>
<evidence type="ECO:0000256" key="5">
    <source>
        <dbReference type="ARBA" id="ARBA00004578"/>
    </source>
</evidence>
<dbReference type="GO" id="GO:0044175">
    <property type="term" value="C:host cell endosome membrane"/>
    <property type="evidence" value="ECO:0007669"/>
    <property type="project" value="UniProtKB-SubCell"/>
</dbReference>
<dbReference type="GO" id="GO:0019082">
    <property type="term" value="P:viral protein processing"/>
    <property type="evidence" value="ECO:0007669"/>
    <property type="project" value="UniProtKB-UniRule"/>
</dbReference>
<comment type="caution">
    <text evidence="32 33">Lacks conserved residue(s) required for the propagation of feature annotation.</text>
</comment>
<dbReference type="CDD" id="cd09909">
    <property type="entry name" value="HIV-1-like_HR1-HR2"/>
    <property type="match status" value="1"/>
</dbReference>
<comment type="PTM">
    <text evidence="32">Highly glycosylated by host. The high number of glycan on the protein is reffered to as 'glycan shield' because it contributes to hide protein sequence from adaptive immune system.</text>
</comment>
<comment type="subcellular location">
    <molecule>Surface protein gp120</molecule>
    <subcellularLocation>
        <location evidence="32">Virion membrane</location>
        <topology evidence="32">Peripheral membrane protein</topology>
    </subcellularLocation>
    <subcellularLocation>
        <location evidence="32">Host cell membrane</location>
        <topology evidence="32">Peripheral membrane protein</topology>
    </subcellularLocation>
    <subcellularLocation>
        <location evidence="32">Host endosome membrane</location>
        <topology evidence="32">Single-pass type I membrane protein</topology>
    </subcellularLocation>
    <text evidence="32">The surface protein is not anchored to the viral envelope, but associates with the extravirion surface through its binding to TM. It is probably concentrated at the site of budding and incorporated into the virions possibly by contacts between the cytoplasmic tail of Env and the N-terminus of Gag.</text>
</comment>
<dbReference type="InterPro" id="IPR000777">
    <property type="entry name" value="HIV1_Gp120"/>
</dbReference>
<feature type="domain" description="Human immunodeficiency virus 1 envelope glycoprotein Gp120" evidence="35">
    <location>
        <begin position="33"/>
        <end position="139"/>
    </location>
</feature>
<feature type="compositionally biased region" description="Basic and acidic residues" evidence="34">
    <location>
        <begin position="718"/>
        <end position="727"/>
    </location>
</feature>
<feature type="chain" id="PRO_5023311496" description="Envelope glycoprotein gp160" evidence="32">
    <location>
        <begin position="32"/>
        <end position="858"/>
    </location>
</feature>
<dbReference type="GO" id="GO:0052031">
    <property type="term" value="P:symbiont-mediated perturbation of host defense response"/>
    <property type="evidence" value="ECO:0007669"/>
    <property type="project" value="UniProtKB-UniRule"/>
</dbReference>
<keyword evidence="18 32" id="KW-0946">Virion</keyword>
<evidence type="ECO:0000256" key="11">
    <source>
        <dbReference type="ARBA" id="ARBA00022581"/>
    </source>
</evidence>
<comment type="function">
    <text evidence="32">Envelope glycoprotein gp160: Oligomerizes in the host endoplasmic reticulum into predominantly trimers. In a second time, gp160 transits in the host Golgi, where glycosylation is completed. The precursor is then proteolytically cleaved in the trans-Golgi and thereby activated by cellular furin or furin-like proteases to produce gp120 and gp41.</text>
</comment>
<evidence type="ECO:0000256" key="34">
    <source>
        <dbReference type="SAM" id="MobiDB-lite"/>
    </source>
</evidence>
<keyword evidence="15 32" id="KW-0053">Apoptosis</keyword>
<evidence type="ECO:0000256" key="6">
    <source>
        <dbReference type="ARBA" id="ARBA00004650"/>
    </source>
</evidence>
<dbReference type="Gene3D" id="1.10.287.210">
    <property type="match status" value="1"/>
</dbReference>
<name>Q2PP89_HV1</name>
<feature type="transmembrane region" description="Helical" evidence="33">
    <location>
        <begin position="507"/>
        <end position="530"/>
    </location>
</feature>
<dbReference type="GO" id="GO:0075512">
    <property type="term" value="P:clathrin-dependent endocytosis of virus by host cell"/>
    <property type="evidence" value="ECO:0007669"/>
    <property type="project" value="UniProtKB-UniRule"/>
</dbReference>
<evidence type="ECO:0000256" key="32">
    <source>
        <dbReference type="HAMAP-Rule" id="MF_04083"/>
    </source>
</evidence>
<dbReference type="HAMAP" id="MF_04083">
    <property type="entry name" value="HIV_ENV"/>
    <property type="match status" value="1"/>
</dbReference>
<comment type="domain">
    <text evidence="32">The YXXL motif is involved in determining the exact site of viral release at the surface of infected mononuclear cells and promotes endocytosis. YXXL and di-leucine endocytosis motifs interact directly or indirectly with the clathrin adapter complexes, opperate independently, and their activities are not additive.</text>
</comment>
<feature type="topological domain" description="Cytoplasmic" evidence="32">
    <location>
        <begin position="701"/>
        <end position="858"/>
    </location>
</feature>
<evidence type="ECO:0000256" key="4">
    <source>
        <dbReference type="ARBA" id="ARBA00004563"/>
    </source>
</evidence>
<keyword evidence="16 32" id="KW-0732">Signal</keyword>
<feature type="site" description="Cleavage; by host furin" evidence="32">
    <location>
        <begin position="506"/>
        <end position="507"/>
    </location>
</feature>
<evidence type="ECO:0000256" key="8">
    <source>
        <dbReference type="ARBA" id="ARBA00022510"/>
    </source>
</evidence>
<comment type="function">
    <text evidence="32">Transmembrane protein gp41: Acts as a class I viral fusion protein. Under the current model, the protein has at least 3 conformational states: pre-fusion native state, pre-hairpin intermediate state, and post-fusion hairpin state. During fusion of viral and target intracellular membranes, the coiled coil regions (heptad repeats) assume a trimer-of-hairpins structure, positioning the fusion peptide in close proximity to the C-terminal region of the ectodomain. The formation of this structure appears to drive apposition and subsequent fusion of viral and target cell membranes. Complete fusion occurs in host cell endosomes and is dynamin-dependent, however some lipid transfer might occur at the plasma membrane. The virus undergoes clathrin-dependent internalization long before endosomal fusion, thus minimizing the surface exposure of conserved viral epitopes during fusion and reducing the efficacy of inhibitors targeting these epitopes. Membranes fusion leads to delivery of the nucleocapsid into the cytoplasm.</text>
</comment>
<evidence type="ECO:0000256" key="27">
    <source>
        <dbReference type="ARBA" id="ARBA00023157"/>
    </source>
</evidence>
<feature type="transmembrane region" description="Helical" evidence="33">
    <location>
        <begin position="673"/>
        <end position="700"/>
    </location>
</feature>
<feature type="disulfide bond" evidence="32">
    <location>
        <begin position="593"/>
        <end position="599"/>
    </location>
</feature>
<dbReference type="EMBL" id="DQ313251">
    <property type="protein sequence ID" value="ABC47959.1"/>
    <property type="molecule type" value="Genomic_DNA"/>
</dbReference>
<feature type="lipid moiety-binding region" description="S-palmitoyl cysteine; by host" evidence="32">
    <location>
        <position position="759"/>
    </location>
</feature>
<keyword evidence="11 32" id="KW-0945">Host-virus interaction</keyword>
<keyword evidence="20 32" id="KW-0261">Viral envelope protein</keyword>
<keyword evidence="27 32" id="KW-1015">Disulfide bond</keyword>
<feature type="domain" description="Human immunodeficiency virus 1 envelope glycoprotein Gp120" evidence="35">
    <location>
        <begin position="142"/>
        <end position="506"/>
    </location>
</feature>
<keyword evidence="19 32" id="KW-1043">Host membrane</keyword>
<dbReference type="SUPFAM" id="SSF56502">
    <property type="entry name" value="gp120 core"/>
    <property type="match status" value="2"/>
</dbReference>
<dbReference type="GO" id="GO:0019062">
    <property type="term" value="P:virion attachment to host cell"/>
    <property type="evidence" value="ECO:0007669"/>
    <property type="project" value="UniProtKB-UniRule"/>
</dbReference>
<comment type="domain">
    <text evidence="32 33">The 17 amino acids long immunosuppressive region is present in many retroviral envelope proteins. Synthetic peptides derived from this relatively conserved sequence inhibit immune function in vitro and in vivo.</text>
</comment>
<evidence type="ECO:0000256" key="12">
    <source>
        <dbReference type="ARBA" id="ARBA00022595"/>
    </source>
</evidence>
<evidence type="ECO:0000256" key="22">
    <source>
        <dbReference type="ARBA" id="ARBA00022989"/>
    </source>
</evidence>
<evidence type="ECO:0000256" key="18">
    <source>
        <dbReference type="ARBA" id="ARBA00022844"/>
    </source>
</evidence>
<dbReference type="SUPFAM" id="SSF58069">
    <property type="entry name" value="Virus ectodomain"/>
    <property type="match status" value="1"/>
</dbReference>
<keyword evidence="7 32" id="KW-1168">Fusion of virus membrane with host membrane</keyword>
<keyword evidence="12 32" id="KW-1162">Viral penetration into host cytoplasm</keyword>
<evidence type="ECO:0000256" key="28">
    <source>
        <dbReference type="ARBA" id="ARBA00023180"/>
    </source>
</evidence>
<comment type="miscellaneous">
    <text evidence="32">HIV-1 lineages are divided in three main groups, M (for Major), O (for Outlier), and N (for New, or Non-M, Non-O). The vast majority of strains found worldwide belong to the group M. Group O seems to be endemic to and largely confined to Cameroon and neighboring countries in West Central Africa, where these viruses represent a small minority of HIV-1 strains. The group N is represented by a limited number of isolates from Cameroonian persons. The group M is further subdivided in 9 clades or subtypes (A to D, F to H, J and K).</text>
</comment>
<keyword evidence="22 32" id="KW-1133">Transmembrane helix</keyword>
<feature type="disulfide bond" evidence="32">
    <location>
        <begin position="233"/>
        <end position="244"/>
    </location>
</feature>
<comment type="PTM">
    <text evidence="32">Palmitoylation of the transmembrane protein and of Env polyprotein (prior to its proteolytic cleavage) is essential for their association with host cell membrane lipid rafts. Palmitoylation is therefore required for envelope trafficking to classical lipid rafts, but not for viral replication.</text>
</comment>
<keyword evidence="23 32" id="KW-1039">Host endosome</keyword>
<evidence type="ECO:0000256" key="26">
    <source>
        <dbReference type="ARBA" id="ARBA00023139"/>
    </source>
</evidence>
<dbReference type="GO" id="GO:0020002">
    <property type="term" value="C:host cell plasma membrane"/>
    <property type="evidence" value="ECO:0007669"/>
    <property type="project" value="UniProtKB-SubCell"/>
</dbReference>
<accession>Q2PP89</accession>
<dbReference type="GO" id="GO:0055036">
    <property type="term" value="C:virion membrane"/>
    <property type="evidence" value="ECO:0007669"/>
    <property type="project" value="UniProtKB-SubCell"/>
</dbReference>
<evidence type="ECO:0000256" key="17">
    <source>
        <dbReference type="ARBA" id="ARBA00022804"/>
    </source>
</evidence>
<dbReference type="Gene3D" id="1.20.5.490">
    <property type="entry name" value="Single helix bin"/>
    <property type="match status" value="1"/>
</dbReference>
<feature type="domain" description="Retroviral envelope protein GP41-like" evidence="36">
    <location>
        <begin position="525"/>
        <end position="716"/>
    </location>
</feature>
<organismHost>
    <name type="scientific">Homo sapiens</name>
    <name type="common">Human</name>
    <dbReference type="NCBI Taxonomy" id="9606"/>
</organismHost>
<keyword evidence="21 32" id="KW-1164">Virus endocytosis by host</keyword>
<feature type="region of interest" description="CD4-binding loop" evidence="32">
    <location>
        <begin position="367"/>
        <end position="377"/>
    </location>
</feature>
<dbReference type="GO" id="GO:0005198">
    <property type="term" value="F:structural molecule activity"/>
    <property type="evidence" value="ECO:0007669"/>
    <property type="project" value="UniProtKB-UniRule"/>
</dbReference>
<evidence type="ECO:0000259" key="36">
    <source>
        <dbReference type="Pfam" id="PF00517"/>
    </source>
</evidence>
<evidence type="ECO:0000256" key="3">
    <source>
        <dbReference type="ARBA" id="ARBA00004505"/>
    </source>
</evidence>
<comment type="similarity">
    <text evidence="32">Belongs to the HIV-1 env protein family.</text>
</comment>
<evidence type="ECO:0000256" key="33">
    <source>
        <dbReference type="RuleBase" id="RU363095"/>
    </source>
</evidence>
<evidence type="ECO:0000313" key="37">
    <source>
        <dbReference type="EMBL" id="ABC47959.1"/>
    </source>
</evidence>
<evidence type="ECO:0000256" key="13">
    <source>
        <dbReference type="ARBA" id="ARBA00022685"/>
    </source>
</evidence>
<keyword evidence="29 32" id="KW-0899">Viral immunoevasion</keyword>
<comment type="subunit">
    <text evidence="32">The mature envelope protein (Env) consists of a homotrimer of non-covalently associated gp120-gp41 heterodimers. The resulting complex protrudes from the virus surface as a spike. There seems to be as few as 10 spikes on the average virion. Surface protein gp120 interacts with host CD4, CCR5 and CXCR4. Gp120 also interacts with the C-type lectins CD209/DC-SIGN and CLEC4M/DC-SIGNR (collectively referred to as DC-SIGN(R)). Gp120 and gp41 interact with GalCer. Gp120 interacts with host ITGA4/ITGB7 complex; on CD4+ T-cells, this interaction results in rapid activation of integrin ITGAL/LFA-1, which facilitates efficient cell-to-cell spreading of HIV-1. Gp120 interacts with cell-associated heparan sulfate; this interaction increases virus infectivity on permissive cells and may be involved in infection of CD4- cells.</text>
</comment>
<gene>
    <name evidence="32 37" type="primary">env</name>
</gene>
<proteinExistence type="inferred from homology"/>
<dbReference type="GO" id="GO:0019031">
    <property type="term" value="C:viral envelope"/>
    <property type="evidence" value="ECO:0007669"/>
    <property type="project" value="UniProtKB-KW"/>
</dbReference>
<keyword evidence="31 32" id="KW-1160">Virus entry into host cell</keyword>
<feature type="region of interest" description="Disordered" evidence="34">
    <location>
        <begin position="711"/>
        <end position="737"/>
    </location>
</feature>
<evidence type="ECO:0000256" key="19">
    <source>
        <dbReference type="ARBA" id="ARBA00022870"/>
    </source>
</evidence>
<evidence type="ECO:0000259" key="35">
    <source>
        <dbReference type="Pfam" id="PF00516"/>
    </source>
</evidence>
<sequence length="858" mass="97227">MRVKETQMNWPNLWKWGTLIIGLVIICSASDNLWVTVYYGVPVWRDADTTLFCASDAKAHETEVHNVWATHACVPTDPNPQEIYLENVTENFNMWKNNMVEQMQEDVISLWDQSLKPCVKLTPLCVTLTCTNATAKNITNFSNITGTITDEVRNCSFNMTTEIRDKQQKVHALFYKLDLVQMEGSNSSKGSNSSEYRLINCNTSVIKQACPKISFDPIPIHYCTPAGYAMLKCNDRNFNGTGPCNNVSSVQCTHGIKPVVSTQLLLNGSLAEEEIIIRSENLTNNAKTIIVHLNKSVEINCTRPSNNIRRSITIGPGQVFYKTGSIMGDIRKAYCEINGTKWYEALKKVKERLEEHFTNKTITFQPPSGGDLEITMHHFNCRGEFFYCNTTQLFNNTCIGNKTCNSTITLPCKIKQIINMWQGVGQAMYAPPISGKINCVSNITGILLTRDGGANNNTNDETFRPGGGNIKDNWRSELYKYKVVEIEPLGIAPTRAKRRVVEREKRAVGIGAMIFGFLGAAGSTMGAASITLTVQARQLLSGIVQQQSNLLRAIEAQQHMLQLTVWGIKQLQARVLAVERYLKDQKFLGLWGCSGKTICTTAVPWNSTWSNKSFEEIWNNMTWIEWEREISNYTSQIFEILTESQNQQERNEKDLLELDKWASLWNWFDITKWLWYIKIFIMIVGGLIGLRIIFAVLSIVNRVRQGYSPLSFQTPTHHQREPDRPERIEEEGGEQGRDRSVRLVSGFLALAWDDLRSLCLFSYHRLRDFILIAARTVELLGHSSLKGLRRGWEGLKYLGNLLVYWGQELKISAISLLDATAIAVAGRTDRVIEVAQGAWRAILHIPRRIRQGLERALL</sequence>
<keyword evidence="14 32" id="KW-0812">Transmembrane</keyword>
<evidence type="ECO:0000256" key="16">
    <source>
        <dbReference type="ARBA" id="ARBA00022729"/>
    </source>
</evidence>
<dbReference type="Gene3D" id="2.170.40.20">
    <property type="entry name" value="Human immunodeficiency virus 1, Gp160, envelope glycoprotein"/>
    <property type="match status" value="2"/>
</dbReference>
<evidence type="ECO:0000256" key="23">
    <source>
        <dbReference type="ARBA" id="ARBA00023046"/>
    </source>
</evidence>
<evidence type="ECO:0000256" key="21">
    <source>
        <dbReference type="ARBA" id="ARBA00022890"/>
    </source>
</evidence>
<dbReference type="InterPro" id="IPR000328">
    <property type="entry name" value="GP41-like"/>
</dbReference>
<dbReference type="Pfam" id="PF00516">
    <property type="entry name" value="GP120"/>
    <property type="match status" value="2"/>
</dbReference>
<dbReference type="GO" id="GO:0016020">
    <property type="term" value="C:membrane"/>
    <property type="evidence" value="ECO:0007669"/>
    <property type="project" value="UniProtKB-UniRule"/>
</dbReference>
<dbReference type="Pfam" id="PF00517">
    <property type="entry name" value="GP41"/>
    <property type="match status" value="1"/>
</dbReference>
<evidence type="ECO:0000256" key="9">
    <source>
        <dbReference type="ARBA" id="ARBA00022511"/>
    </source>
</evidence>
<evidence type="ECO:0000256" key="25">
    <source>
        <dbReference type="ARBA" id="ARBA00023136"/>
    </source>
</evidence>
<evidence type="ECO:0000256" key="29">
    <source>
        <dbReference type="ARBA" id="ARBA00023280"/>
    </source>
</evidence>
<keyword evidence="8 32" id="KW-1170">Fusion of virus membrane with host endosomal membrane</keyword>
<feature type="chain" id="PRO_5023311497" description="Transmembrane protein gp41" evidence="32">
    <location>
        <begin position="507"/>
        <end position="858"/>
    </location>
</feature>
<comment type="domain">
    <text evidence="32">Some of the most genetically diverse regions of the viral genome are present in Env. They are called variable regions 1 through 5 (V1 through V5). Coreceptor usage of gp120 is determined mainly by the primary structure of the third variable region (V3) in the outer domain of gp120. The sequence of V3 determines which coreceptor, CCR5 and/or CXCR4 (corresponding to R5/macrophage, X4/T cell and R5X4/T cell and macrophage tropism), is used to trigger the fusion potential of the Env complex, and hence which cells the virus can infect. Binding to CCR5 involves a region adjacent in addition to V3.</text>
</comment>
<evidence type="ECO:0000256" key="7">
    <source>
        <dbReference type="ARBA" id="ARBA00022506"/>
    </source>
</evidence>
<dbReference type="FunFam" id="2.170.40.20:FF:000004">
    <property type="entry name" value="Envelope glycoprotein gp160"/>
    <property type="match status" value="1"/>
</dbReference>
<keyword evidence="26 32" id="KW-0564">Palmitate</keyword>
<evidence type="ECO:0000256" key="10">
    <source>
        <dbReference type="ARBA" id="ARBA00022570"/>
    </source>
</evidence>
<feature type="short sequence motif" description="YXXL motif; contains endocytosis signal" evidence="32">
    <location>
        <begin position="707"/>
        <end position="710"/>
    </location>
</feature>
<comment type="PTM">
    <text evidence="32">Specific enzymatic cleavages in vivo yield mature proteins. Envelope glycoproteins are synthesized as a inactive precursor that is heavily N-glycosylated and processed likely by host cell furin in the Golgi to yield the mature SU and TM proteins. The cleavage site between SU and TM requires the minimal sequence [KR]-X-[KR]-R. About 2 of the 9 disulfide bonds of gp41 are reduced by P4HB/PDI, following binding to CD4 receptor.</text>
</comment>
<organism evidence="37">
    <name type="scientific">Human immunodeficiency virus type 1</name>
    <name type="common">HIV-1</name>
    <dbReference type="NCBI Taxonomy" id="11676"/>
    <lineage>
        <taxon>Viruses</taxon>
        <taxon>Riboviria</taxon>
        <taxon>Pararnavirae</taxon>
        <taxon>Artverviricota</taxon>
        <taxon>Revtraviricetes</taxon>
        <taxon>Ortervirales</taxon>
        <taxon>Retroviridae</taxon>
        <taxon>Orthoretrovirinae</taxon>
        <taxon>Lentivirus</taxon>
        <taxon>Lentivirus humimdef1</taxon>
    </lineage>
</organism>
<feature type="region of interest" description="Fusion peptide" evidence="32">
    <location>
        <begin position="507"/>
        <end position="527"/>
    </location>
</feature>
<dbReference type="FunFam" id="2.170.40.20:FF:000003">
    <property type="entry name" value="Envelope glycoprotein gp160"/>
    <property type="match status" value="1"/>
</dbReference>
<feature type="region of interest" description="Immunosuppression" evidence="32">
    <location>
        <begin position="569"/>
        <end position="587"/>
    </location>
</feature>
<keyword evidence="10 32" id="KW-1165">Clathrin-mediated endocytosis of virus by host</keyword>
<comment type="subcellular location">
    <molecule>Transmembrane protein gp41</molecule>
    <subcellularLocation>
        <location evidence="32">Virion membrane</location>
        <topology evidence="32">Single-pass type I membrane protein</topology>
    </subcellularLocation>
    <subcellularLocation>
        <location evidence="32">Host cell membrane</location>
        <topology evidence="32">Single-pass type I membrane protein</topology>
    </subcellularLocation>
    <subcellularLocation>
        <location evidence="32">Host endosome membrane</location>
        <topology evidence="32">Single-pass type I membrane protein</topology>
    </subcellularLocation>
    <text evidence="32">It is probably concentrated at the site of budding and incorporated into the virions possibly by contacts between the cytoplasmic tail of Env and the N-terminus of Gag.</text>
</comment>
<feature type="coiled-coil region" evidence="32">
    <location>
        <begin position="628"/>
        <end position="662"/>
    </location>
</feature>
<protein>
    <recommendedName>
        <fullName evidence="32">Envelope glycoprotein gp160</fullName>
    </recommendedName>
    <alternativeName>
        <fullName evidence="32">Env polyprotein</fullName>
    </alternativeName>
    <component>
        <recommendedName>
            <fullName evidence="32">Surface protein gp120</fullName>
            <shortName evidence="32">SU</shortName>
        </recommendedName>
        <alternativeName>
            <fullName evidence="32">Glycoprotein 120</fullName>
            <shortName evidence="32">gp120</shortName>
        </alternativeName>
    </component>
    <component>
        <recommendedName>
            <fullName evidence="32">Transmembrane protein gp41</fullName>
            <shortName evidence="32">TM</shortName>
        </recommendedName>
        <alternativeName>
            <fullName evidence="32">Glycoprotein 41</fullName>
            <shortName evidence="32">gp41</shortName>
        </alternativeName>
    </component>
</protein>
<evidence type="ECO:0000256" key="1">
    <source>
        <dbReference type="ARBA" id="ARBA00004402"/>
    </source>
</evidence>
<comment type="domain">
    <text evidence="32">The membrane proximal external region (MPER) present in gp41 is a tryptophan-rich region recognized by the antibodies 2F5, Z13, and 4E10. MPER seems to play a role in fusion.</text>
</comment>
<evidence type="ECO:0000256" key="15">
    <source>
        <dbReference type="ARBA" id="ARBA00022703"/>
    </source>
</evidence>
<comment type="domain">
    <text evidence="32">The CD4-binding region is targeted by the antibody b12.</text>
</comment>
<keyword evidence="13 32" id="KW-0165">Cleavage on pair of basic residues</keyword>
<dbReference type="GO" id="GO:0019064">
    <property type="term" value="P:fusion of virus membrane with host plasma membrane"/>
    <property type="evidence" value="ECO:0007669"/>
    <property type="project" value="UniProtKB-UniRule"/>
</dbReference>
<dbReference type="GO" id="GO:0039654">
    <property type="term" value="P:fusion of virus membrane with host endosome membrane"/>
    <property type="evidence" value="ECO:0007669"/>
    <property type="project" value="UniProtKB-UniRule"/>
</dbReference>
<keyword evidence="25 32" id="KW-0472">Membrane</keyword>
<evidence type="ECO:0000256" key="14">
    <source>
        <dbReference type="ARBA" id="ARBA00022692"/>
    </source>
</evidence>
<feature type="transmembrane region" description="Helical" evidence="33">
    <location>
        <begin position="20"/>
        <end position="41"/>
    </location>
</feature>
<keyword evidence="28 32" id="KW-0325">Glycoprotein</keyword>
<feature type="short sequence motif" description="Di-leucine internalization motif" evidence="32">
    <location>
        <begin position="857"/>
        <end position="858"/>
    </location>
</feature>
<dbReference type="FunFam" id="1.20.5.490:FF:000001">
    <property type="entry name" value="Envelope glycoprotein gp160"/>
    <property type="match status" value="1"/>
</dbReference>
<reference evidence="37" key="1">
    <citation type="journal article" date="2006" name="Virology">
        <title>Neutralization and infectivity characteristics of envelope glycoproteins from human immunodeficiency virus type 1 infected donors whose sera exhibit broadly cross-reactive neutralizing activity.</title>
        <authorList>
            <person name="Cham F."/>
            <person name="Zhang P.F."/>
            <person name="Heyndrickx L."/>
            <person name="Bouma P."/>
            <person name="Zhong P."/>
            <person name="Katinger H."/>
            <person name="Robinson J."/>
            <person name="van der Groen G."/>
            <person name="Quinnan G.V.Jr."/>
        </authorList>
    </citation>
    <scope>NUCLEOTIDE SEQUENCE</scope>
    <source>
        <strain evidence="37">VI 1249</strain>
    </source>
</reference>
<keyword evidence="9 32" id="KW-1032">Host cell membrane</keyword>
<keyword evidence="17 32" id="KW-1161">Viral attachment to host cell</keyword>
<dbReference type="InterPro" id="IPR037527">
    <property type="entry name" value="Gp160"/>
</dbReference>
<dbReference type="FunFam" id="1.10.287.210:FF:000001">
    <property type="entry name" value="Envelope glycoprotein gp160"/>
    <property type="match status" value="1"/>
</dbReference>
<feature type="disulfide bond" evidence="32">
    <location>
        <begin position="223"/>
        <end position="252"/>
    </location>
</feature>